<evidence type="ECO:0000259" key="12">
    <source>
        <dbReference type="PROSITE" id="PS50109"/>
    </source>
</evidence>
<comment type="catalytic activity">
    <reaction evidence="1">
        <text>ATP + protein L-histidine = ADP + protein N-phospho-L-histidine.</text>
        <dbReference type="EC" id="2.7.13.3"/>
    </reaction>
</comment>
<dbReference type="EMBL" id="JAUHJQ010000001">
    <property type="protein sequence ID" value="MDN4171467.1"/>
    <property type="molecule type" value="Genomic_DNA"/>
</dbReference>
<feature type="region of interest" description="Disordered" evidence="11">
    <location>
        <begin position="49"/>
        <end position="84"/>
    </location>
</feature>
<keyword evidence="15" id="KW-1185">Reference proteome</keyword>
<keyword evidence="6" id="KW-0812">Transmembrane</keyword>
<dbReference type="SUPFAM" id="SSF55874">
    <property type="entry name" value="ATPase domain of HSP90 chaperone/DNA topoisomerase II/histidine kinase"/>
    <property type="match status" value="1"/>
</dbReference>
<feature type="domain" description="HAMP" evidence="13">
    <location>
        <begin position="191"/>
        <end position="253"/>
    </location>
</feature>
<dbReference type="InterPro" id="IPR036890">
    <property type="entry name" value="HATPase_C_sf"/>
</dbReference>
<dbReference type="SUPFAM" id="SSF47384">
    <property type="entry name" value="Homodimeric domain of signal transducing histidine kinase"/>
    <property type="match status" value="1"/>
</dbReference>
<evidence type="ECO:0000256" key="5">
    <source>
        <dbReference type="ARBA" id="ARBA00022679"/>
    </source>
</evidence>
<dbReference type="InterPro" id="IPR003594">
    <property type="entry name" value="HATPase_dom"/>
</dbReference>
<dbReference type="SMART" id="SM00387">
    <property type="entry name" value="HATPase_c"/>
    <property type="match status" value="1"/>
</dbReference>
<evidence type="ECO:0000256" key="6">
    <source>
        <dbReference type="ARBA" id="ARBA00022692"/>
    </source>
</evidence>
<dbReference type="Gene3D" id="1.10.287.130">
    <property type="match status" value="1"/>
</dbReference>
<dbReference type="Proteomes" id="UP001168620">
    <property type="component" value="Unassembled WGS sequence"/>
</dbReference>
<gene>
    <name evidence="14" type="ORF">QWY28_00770</name>
</gene>
<keyword evidence="10" id="KW-0472">Membrane</keyword>
<dbReference type="InterPro" id="IPR036097">
    <property type="entry name" value="HisK_dim/P_sf"/>
</dbReference>
<dbReference type="RefSeq" id="WP_300950394.1">
    <property type="nucleotide sequence ID" value="NZ_JAUHJQ010000001.1"/>
</dbReference>
<evidence type="ECO:0000256" key="7">
    <source>
        <dbReference type="ARBA" id="ARBA00022777"/>
    </source>
</evidence>
<evidence type="ECO:0000256" key="4">
    <source>
        <dbReference type="ARBA" id="ARBA00022553"/>
    </source>
</evidence>
<comment type="caution">
    <text evidence="14">The sequence shown here is derived from an EMBL/GenBank/DDBJ whole genome shotgun (WGS) entry which is preliminary data.</text>
</comment>
<dbReference type="PROSITE" id="PS50109">
    <property type="entry name" value="HIS_KIN"/>
    <property type="match status" value="1"/>
</dbReference>
<dbReference type="GO" id="GO:0016301">
    <property type="term" value="F:kinase activity"/>
    <property type="evidence" value="ECO:0007669"/>
    <property type="project" value="UniProtKB-KW"/>
</dbReference>
<evidence type="ECO:0000313" key="14">
    <source>
        <dbReference type="EMBL" id="MDN4171467.1"/>
    </source>
</evidence>
<dbReference type="PANTHER" id="PTHR45436:SF5">
    <property type="entry name" value="SENSOR HISTIDINE KINASE TRCS"/>
    <property type="match status" value="1"/>
</dbReference>
<feature type="region of interest" description="Disordered" evidence="11">
    <location>
        <begin position="478"/>
        <end position="497"/>
    </location>
</feature>
<keyword evidence="4" id="KW-0597">Phosphoprotein</keyword>
<dbReference type="InterPro" id="IPR003661">
    <property type="entry name" value="HisK_dim/P_dom"/>
</dbReference>
<dbReference type="SMART" id="SM00388">
    <property type="entry name" value="HisKA"/>
    <property type="match status" value="1"/>
</dbReference>
<dbReference type="SMART" id="SM00304">
    <property type="entry name" value="HAMP"/>
    <property type="match status" value="1"/>
</dbReference>
<reference evidence="14" key="1">
    <citation type="submission" date="2023-06" db="EMBL/GenBank/DDBJ databases">
        <title>Draft genome sequence of Nocardioides sp. SOB77.</title>
        <authorList>
            <person name="Zhang G."/>
        </authorList>
    </citation>
    <scope>NUCLEOTIDE SEQUENCE</scope>
    <source>
        <strain evidence="14">SOB77</strain>
    </source>
</reference>
<dbReference type="InterPro" id="IPR004358">
    <property type="entry name" value="Sig_transdc_His_kin-like_C"/>
</dbReference>
<dbReference type="PANTHER" id="PTHR45436">
    <property type="entry name" value="SENSOR HISTIDINE KINASE YKOH"/>
    <property type="match status" value="1"/>
</dbReference>
<dbReference type="Pfam" id="PF02518">
    <property type="entry name" value="HATPase_c"/>
    <property type="match status" value="1"/>
</dbReference>
<evidence type="ECO:0000256" key="1">
    <source>
        <dbReference type="ARBA" id="ARBA00000085"/>
    </source>
</evidence>
<dbReference type="PROSITE" id="PS50885">
    <property type="entry name" value="HAMP"/>
    <property type="match status" value="1"/>
</dbReference>
<evidence type="ECO:0000313" key="15">
    <source>
        <dbReference type="Proteomes" id="UP001168620"/>
    </source>
</evidence>
<accession>A0ABT8FAM6</accession>
<evidence type="ECO:0000256" key="3">
    <source>
        <dbReference type="ARBA" id="ARBA00012438"/>
    </source>
</evidence>
<evidence type="ECO:0000256" key="10">
    <source>
        <dbReference type="ARBA" id="ARBA00023136"/>
    </source>
</evidence>
<organism evidence="14 15">
    <name type="scientific">Nocardioides oceani</name>
    <dbReference type="NCBI Taxonomy" id="3058369"/>
    <lineage>
        <taxon>Bacteria</taxon>
        <taxon>Bacillati</taxon>
        <taxon>Actinomycetota</taxon>
        <taxon>Actinomycetes</taxon>
        <taxon>Propionibacteriales</taxon>
        <taxon>Nocardioidaceae</taxon>
        <taxon>Nocardioides</taxon>
    </lineage>
</organism>
<evidence type="ECO:0000256" key="9">
    <source>
        <dbReference type="ARBA" id="ARBA00023012"/>
    </source>
</evidence>
<evidence type="ECO:0000259" key="13">
    <source>
        <dbReference type="PROSITE" id="PS50885"/>
    </source>
</evidence>
<evidence type="ECO:0000256" key="8">
    <source>
        <dbReference type="ARBA" id="ARBA00022989"/>
    </source>
</evidence>
<comment type="subcellular location">
    <subcellularLocation>
        <location evidence="2">Cell membrane</location>
    </subcellularLocation>
</comment>
<dbReference type="InterPro" id="IPR005467">
    <property type="entry name" value="His_kinase_dom"/>
</dbReference>
<feature type="domain" description="Histidine kinase" evidence="12">
    <location>
        <begin position="268"/>
        <end position="480"/>
    </location>
</feature>
<keyword evidence="7 14" id="KW-0418">Kinase</keyword>
<feature type="compositionally biased region" description="Basic and acidic residues" evidence="11">
    <location>
        <begin position="49"/>
        <end position="58"/>
    </location>
</feature>
<keyword evidence="9" id="KW-0902">Two-component regulatory system</keyword>
<protein>
    <recommendedName>
        <fullName evidence="3">histidine kinase</fullName>
        <ecNumber evidence="3">2.7.13.3</ecNumber>
    </recommendedName>
</protein>
<dbReference type="Pfam" id="PF00512">
    <property type="entry name" value="HisKA"/>
    <property type="match status" value="1"/>
</dbReference>
<dbReference type="CDD" id="cd00082">
    <property type="entry name" value="HisKA"/>
    <property type="match status" value="1"/>
</dbReference>
<dbReference type="PRINTS" id="PR00344">
    <property type="entry name" value="BCTRLSENSOR"/>
</dbReference>
<keyword evidence="5" id="KW-0808">Transferase</keyword>
<evidence type="ECO:0000256" key="11">
    <source>
        <dbReference type="SAM" id="MobiDB-lite"/>
    </source>
</evidence>
<dbReference type="Gene3D" id="6.10.340.10">
    <property type="match status" value="1"/>
</dbReference>
<evidence type="ECO:0000256" key="2">
    <source>
        <dbReference type="ARBA" id="ARBA00004236"/>
    </source>
</evidence>
<dbReference type="InterPro" id="IPR050428">
    <property type="entry name" value="TCS_sensor_his_kinase"/>
</dbReference>
<name>A0ABT8FAM6_9ACTN</name>
<dbReference type="EC" id="2.7.13.3" evidence="3"/>
<dbReference type="Gene3D" id="3.30.565.10">
    <property type="entry name" value="Histidine kinase-like ATPase, C-terminal domain"/>
    <property type="match status" value="1"/>
</dbReference>
<proteinExistence type="predicted"/>
<keyword evidence="8" id="KW-1133">Transmembrane helix</keyword>
<sequence>MTRLRSLTARLVVTTTAIVLLVSLLVGTATTLAVRSYLTGQLDHDVERALDRSERTRETGFPNGPEPGFGGPDRGPGDEVGTLSAGRYEDMDPAWYGDVLVQRSGGAVDLVEITGAVSDRLDRVPSDGEPHDADLEGLGSYRVAVSEDGSVAAGLPTGDVDDAVANLVAWEAALALAALLAGGGAALLVVRRQLGPLREVAATAHTVADLPLASGDIDLAERVPDHLTDERTEVGQVGAALNSLLAHVETSLQARHRSEQQVRQFVADASHELRTPLATIAGYTELARRRPDDAAATATALGKVEEESSRMTALVEDLLLLARLDAGRPLAREPVDLTRLLLEATQDAQVLAPDHRWRLELPEESVEVLGDELRLHQVVTNLLTNARKHTPPGTTVTVRGRPGGFAVSDDGPGFPPGLVGTAFERFVRGDASRTRGEGSGGGAGLGLALVSAIVGAHGGTVGLDSEPGGTTIEVALPASRQLPVDQPVEPPERPPAP</sequence>
<dbReference type="InterPro" id="IPR003660">
    <property type="entry name" value="HAMP_dom"/>
</dbReference>
<dbReference type="Pfam" id="PF00672">
    <property type="entry name" value="HAMP"/>
    <property type="match status" value="1"/>
</dbReference>
<dbReference type="CDD" id="cd00075">
    <property type="entry name" value="HATPase"/>
    <property type="match status" value="1"/>
</dbReference>